<dbReference type="GO" id="GO:0009982">
    <property type="term" value="F:pseudouridine synthase activity"/>
    <property type="evidence" value="ECO:0007669"/>
    <property type="project" value="InterPro"/>
</dbReference>
<dbReference type="InterPro" id="IPR042214">
    <property type="entry name" value="TruD_catalytic"/>
</dbReference>
<gene>
    <name evidence="5" type="ORF">G6O67_006900</name>
</gene>
<dbReference type="PANTHER" id="PTHR13326">
    <property type="entry name" value="TRNA PSEUDOURIDINE SYNTHASE D"/>
    <property type="match status" value="1"/>
</dbReference>
<dbReference type="PROSITE" id="PS50984">
    <property type="entry name" value="TRUD"/>
    <property type="match status" value="1"/>
</dbReference>
<dbReference type="GO" id="GO:0005634">
    <property type="term" value="C:nucleus"/>
    <property type="evidence" value="ECO:0007669"/>
    <property type="project" value="TreeGrafter"/>
</dbReference>
<evidence type="ECO:0000256" key="1">
    <source>
        <dbReference type="ARBA" id="ARBA00007953"/>
    </source>
</evidence>
<feature type="compositionally biased region" description="Basic residues" evidence="3">
    <location>
        <begin position="629"/>
        <end position="639"/>
    </location>
</feature>
<keyword evidence="2" id="KW-0413">Isomerase</keyword>
<feature type="region of interest" description="Disordered" evidence="3">
    <location>
        <begin position="133"/>
        <end position="157"/>
    </location>
</feature>
<evidence type="ECO:0000313" key="6">
    <source>
        <dbReference type="Proteomes" id="UP000557566"/>
    </source>
</evidence>
<feature type="compositionally biased region" description="Basic and acidic residues" evidence="3">
    <location>
        <begin position="693"/>
        <end position="705"/>
    </location>
</feature>
<evidence type="ECO:0000256" key="2">
    <source>
        <dbReference type="ARBA" id="ARBA00023235"/>
    </source>
</evidence>
<dbReference type="NCBIfam" id="TIGR00094">
    <property type="entry name" value="tRNA_TruD_broad"/>
    <property type="match status" value="1"/>
</dbReference>
<dbReference type="OrthoDB" id="447290at2759"/>
<name>A0A8H4LXH0_9HYPO</name>
<comment type="caution">
    <text evidence="5">The sequence shown here is derived from an EMBL/GenBank/DDBJ whole genome shotgun (WGS) entry which is preliminary data.</text>
</comment>
<dbReference type="InterPro" id="IPR011760">
    <property type="entry name" value="PsdUridine_synth_TruD_insert"/>
</dbReference>
<feature type="compositionally biased region" description="Acidic residues" evidence="3">
    <location>
        <begin position="660"/>
        <end position="673"/>
    </location>
</feature>
<dbReference type="SUPFAM" id="SSF55120">
    <property type="entry name" value="Pseudouridine synthase"/>
    <property type="match status" value="1"/>
</dbReference>
<evidence type="ECO:0000256" key="3">
    <source>
        <dbReference type="SAM" id="MobiDB-lite"/>
    </source>
</evidence>
<dbReference type="PIRSF" id="PIRSF037016">
    <property type="entry name" value="Pseudouridin_synth_euk_prd"/>
    <property type="match status" value="1"/>
</dbReference>
<dbReference type="Proteomes" id="UP000557566">
    <property type="component" value="Unassembled WGS sequence"/>
</dbReference>
<dbReference type="Gene3D" id="3.30.2350.20">
    <property type="entry name" value="TruD, catalytic domain"/>
    <property type="match status" value="2"/>
</dbReference>
<feature type="region of interest" description="Disordered" evidence="3">
    <location>
        <begin position="627"/>
        <end position="714"/>
    </location>
</feature>
<sequence length="753" mass="83045">MAEQAHFTVRGRASYLRSIGITQRATPLAAAWTGDQRVRFSDFQVNEIGMDGKPVHLRHIGSAIGQAQPPQEAPAPAPEVSRTEKDAPETTKCVEPAQEEQTKAVSPEDVAVLSGLAGDRFAHELVQLYQGGSSADGARATSVTSEPMDDKSKRAQIHGQVRRIFKSTIETSTDASGAILATRVSSRKGRKWNRGAREPRGDKPTGEYLHFTLYKDNRDTMDAVNQIARVLRIKPQSIGYAGTKDRRASTTQRCSLRHVHQRALAGCSSKLWGIETGDYEYRDEPIHLGQLLGNEFVIVMKNCRIVGQPTERNPAERLEALKTQVQAALDLMTSRGCINYFGHQRFGTYQIGTHEIGKLIIGGKWEDAVMALLSYDEEMASRAANGEVPTEGAKRDQYARHHACMLFKTGQDPDKAAKLIPGRFAAESCIIRHLTRSGNGSMKDYAGALTHITRGLRSMYLHAYQSHVWNHAASRRWELHGDKVVQGDLVIAEGETAPLVSGQDLDQDGDDIVNPVEDEEEASVRARPLTEEEASSGSYTIHDVVLPSPGYDVVYPDNEVGRFYQEFMAREENGGMDPHNMRRLRREFSLPGRYRKLMGRFLATPSVDFRLYSDDVEQMHPTDLDLVRIARKGNGRRKRHDDDDDDAGAGARKRAKVDGEEKEDEVDGEEKEDEVAGKPEPQADDEQAAPQGNKEEGNGRGKEDAPPADNAGPDKVAAIVKFQLGSSAYATVVLRELMGDLPDDANEAKTGAA</sequence>
<feature type="compositionally biased region" description="Basic and acidic residues" evidence="3">
    <location>
        <begin position="195"/>
        <end position="204"/>
    </location>
</feature>
<dbReference type="AlphaFoldDB" id="A0A8H4LXH0"/>
<dbReference type="CDD" id="cd02576">
    <property type="entry name" value="PseudoU_synth_ScPUS7"/>
    <property type="match status" value="1"/>
</dbReference>
<protein>
    <recommendedName>
        <fullName evidence="4">TRUD domain-containing protein</fullName>
    </recommendedName>
</protein>
<feature type="region of interest" description="Disordered" evidence="3">
    <location>
        <begin position="65"/>
        <end position="106"/>
    </location>
</feature>
<dbReference type="GO" id="GO:0003723">
    <property type="term" value="F:RNA binding"/>
    <property type="evidence" value="ECO:0007669"/>
    <property type="project" value="InterPro"/>
</dbReference>
<organism evidence="5 6">
    <name type="scientific">Ophiocordyceps sinensis</name>
    <dbReference type="NCBI Taxonomy" id="72228"/>
    <lineage>
        <taxon>Eukaryota</taxon>
        <taxon>Fungi</taxon>
        <taxon>Dikarya</taxon>
        <taxon>Ascomycota</taxon>
        <taxon>Pezizomycotina</taxon>
        <taxon>Sordariomycetes</taxon>
        <taxon>Hypocreomycetidae</taxon>
        <taxon>Hypocreales</taxon>
        <taxon>Ophiocordycipitaceae</taxon>
        <taxon>Ophiocordyceps</taxon>
    </lineage>
</organism>
<feature type="region of interest" description="Disordered" evidence="3">
    <location>
        <begin position="182"/>
        <end position="204"/>
    </location>
</feature>
<accession>A0A8H4LXH0</accession>
<keyword evidence="6" id="KW-1185">Reference proteome</keyword>
<proteinExistence type="inferred from homology"/>
<evidence type="ECO:0000259" key="4">
    <source>
        <dbReference type="PROSITE" id="PS50984"/>
    </source>
</evidence>
<feature type="compositionally biased region" description="Basic residues" evidence="3">
    <location>
        <begin position="185"/>
        <end position="194"/>
    </location>
</feature>
<reference evidence="5 6" key="1">
    <citation type="journal article" date="2020" name="Genome Biol. Evol.">
        <title>A new high-quality draft genome assembly of the Chinese cordyceps Ophiocordyceps sinensis.</title>
        <authorList>
            <person name="Shu R."/>
            <person name="Zhang J."/>
            <person name="Meng Q."/>
            <person name="Zhang H."/>
            <person name="Zhou G."/>
            <person name="Li M."/>
            <person name="Wu P."/>
            <person name="Zhao Y."/>
            <person name="Chen C."/>
            <person name="Qin Q."/>
        </authorList>
    </citation>
    <scope>NUCLEOTIDE SEQUENCE [LARGE SCALE GENOMIC DNA]</scope>
    <source>
        <strain evidence="5 6">IOZ07</strain>
    </source>
</reference>
<feature type="domain" description="TRUD" evidence="4">
    <location>
        <begin position="336"/>
        <end position="600"/>
    </location>
</feature>
<dbReference type="InterPro" id="IPR001656">
    <property type="entry name" value="PsdUridine_synth_TruD"/>
</dbReference>
<dbReference type="Pfam" id="PF01142">
    <property type="entry name" value="TruD"/>
    <property type="match status" value="1"/>
</dbReference>
<evidence type="ECO:0000313" key="5">
    <source>
        <dbReference type="EMBL" id="KAF4506862.1"/>
    </source>
</evidence>
<comment type="similarity">
    <text evidence="1">Belongs to the pseudouridine synthase TruD family.</text>
</comment>
<dbReference type="PANTHER" id="PTHR13326:SF21">
    <property type="entry name" value="PSEUDOURIDYLATE SYNTHASE PUS7L"/>
    <property type="match status" value="1"/>
</dbReference>
<dbReference type="GO" id="GO:0001522">
    <property type="term" value="P:pseudouridine synthesis"/>
    <property type="evidence" value="ECO:0007669"/>
    <property type="project" value="InterPro"/>
</dbReference>
<dbReference type="EMBL" id="JAAVMX010000007">
    <property type="protein sequence ID" value="KAF4506862.1"/>
    <property type="molecule type" value="Genomic_DNA"/>
</dbReference>
<dbReference type="InterPro" id="IPR020103">
    <property type="entry name" value="PsdUridine_synth_cat_dom_sf"/>
</dbReference>